<comment type="caution">
    <text evidence="1">The sequence shown here is derived from an EMBL/GenBank/DDBJ whole genome shotgun (WGS) entry which is preliminary data.</text>
</comment>
<proteinExistence type="predicted"/>
<keyword evidence="1" id="KW-0808">Transferase</keyword>
<keyword evidence="1" id="KW-0489">Methyltransferase</keyword>
<protein>
    <submittedName>
        <fullName evidence="1">Arginine N-methyltransferase</fullName>
    </submittedName>
</protein>
<evidence type="ECO:0000313" key="1">
    <source>
        <dbReference type="EMBL" id="EPY33796.1"/>
    </source>
</evidence>
<dbReference type="AlphaFoldDB" id="S9W372"/>
<gene>
    <name evidence="1" type="ORF">STCU_01970</name>
</gene>
<sequence length="428" mass="48518">MLVRLIHVLSLRLHLGHLPLRLRLDVDVRELAGALRRCAHGHRPAHNLSGRDRQRLQQPHADLRPRVVAAGLHVNDKVRAGVDRRREGGVDVEGEVVDRRVAGRLQREVRRKALLHHRRRHIRLFDRIRGVVAILLHGGLPRHALRRLALVQRLLFRRQPGEVLELHRVHERQVRHQVLRRDGARLHLPPHERLHRLHPEAVDVAPEILRVEAEVVVADTRDVQRRAVGADHAAWRGRGRRAARGRDQKVVTRIEHVGEDRVVQQERAHPLTQNDVEALDGEGPLLLQHRVAHVAADKGDVVDVVLRRHDACGLDDRRGVHRHDVLRELPRGDHAAEADAAAHMQQRLVLHVAEQRIVRALADMVVHVPHIATHPRGGVSVQALASGELFLVRPEEGLRVDQLLPLVVLVQCDAAVLAAHRSSLYNKK</sequence>
<keyword evidence="2" id="KW-1185">Reference proteome</keyword>
<organism evidence="1 2">
    <name type="scientific">Strigomonas culicis</name>
    <dbReference type="NCBI Taxonomy" id="28005"/>
    <lineage>
        <taxon>Eukaryota</taxon>
        <taxon>Discoba</taxon>
        <taxon>Euglenozoa</taxon>
        <taxon>Kinetoplastea</taxon>
        <taxon>Metakinetoplastina</taxon>
        <taxon>Trypanosomatida</taxon>
        <taxon>Trypanosomatidae</taxon>
        <taxon>Strigomonadinae</taxon>
        <taxon>Strigomonas</taxon>
    </lineage>
</organism>
<dbReference type="GO" id="GO:0032259">
    <property type="term" value="P:methylation"/>
    <property type="evidence" value="ECO:0007669"/>
    <property type="project" value="UniProtKB-KW"/>
</dbReference>
<evidence type="ECO:0000313" key="2">
    <source>
        <dbReference type="Proteomes" id="UP000015354"/>
    </source>
</evidence>
<name>S9W372_9TRYP</name>
<dbReference type="Proteomes" id="UP000015354">
    <property type="component" value="Unassembled WGS sequence"/>
</dbReference>
<dbReference type="EMBL" id="ATMH01001970">
    <property type="protein sequence ID" value="EPY33796.1"/>
    <property type="molecule type" value="Genomic_DNA"/>
</dbReference>
<accession>S9W372</accession>
<dbReference type="GO" id="GO:0008168">
    <property type="term" value="F:methyltransferase activity"/>
    <property type="evidence" value="ECO:0007669"/>
    <property type="project" value="UniProtKB-KW"/>
</dbReference>
<reference evidence="1 2" key="1">
    <citation type="journal article" date="2013" name="PLoS ONE">
        <title>Predicting the Proteins of Angomonas deanei, Strigomonas culicis and Their Respective Endosymbionts Reveals New Aspects of the Trypanosomatidae Family.</title>
        <authorList>
            <person name="Motta M.C."/>
            <person name="Martins A.C."/>
            <person name="de Souza S.S."/>
            <person name="Catta-Preta C.M."/>
            <person name="Silva R."/>
            <person name="Klein C.C."/>
            <person name="de Almeida L.G."/>
            <person name="de Lima Cunha O."/>
            <person name="Ciapina L.P."/>
            <person name="Brocchi M."/>
            <person name="Colabardini A.C."/>
            <person name="de Araujo Lima B."/>
            <person name="Machado C.R."/>
            <person name="de Almeida Soares C.M."/>
            <person name="Probst C.M."/>
            <person name="de Menezes C.B."/>
            <person name="Thompson C.E."/>
            <person name="Bartholomeu D.C."/>
            <person name="Gradia D.F."/>
            <person name="Pavoni D.P."/>
            <person name="Grisard E.C."/>
            <person name="Fantinatti-Garboggini F."/>
            <person name="Marchini F.K."/>
            <person name="Rodrigues-Luiz G.F."/>
            <person name="Wagner G."/>
            <person name="Goldman G.H."/>
            <person name="Fietto J.L."/>
            <person name="Elias M.C."/>
            <person name="Goldman M.H."/>
            <person name="Sagot M.F."/>
            <person name="Pereira M."/>
            <person name="Stoco P.H."/>
            <person name="de Mendonca-Neto R.P."/>
            <person name="Teixeira S.M."/>
            <person name="Maciel T.E."/>
            <person name="de Oliveira Mendes T.A."/>
            <person name="Urmenyi T.P."/>
            <person name="de Souza W."/>
            <person name="Schenkman S."/>
            <person name="de Vasconcelos A.T."/>
        </authorList>
    </citation>
    <scope>NUCLEOTIDE SEQUENCE [LARGE SCALE GENOMIC DNA]</scope>
</reference>